<dbReference type="Proteomes" id="UP000005239">
    <property type="component" value="Unassembled WGS sequence"/>
</dbReference>
<accession>A0A8R1UK98</accession>
<keyword evidence="2" id="KW-1185">Reference proteome</keyword>
<evidence type="ECO:0000313" key="1">
    <source>
        <dbReference type="EnsemblMetazoa" id="PPA34354.1"/>
    </source>
</evidence>
<proteinExistence type="predicted"/>
<sequence>MENYVALLIALASIITIILLTSCCKRLAYIEDLDDLELSEVHVSSPSEVPAQEDLCEQQIAPSMGDGDETKESF</sequence>
<dbReference type="EnsemblMetazoa" id="PPA34354.1">
    <property type="protein sequence ID" value="PPA34354.1"/>
    <property type="gene ID" value="WBGene00272723"/>
</dbReference>
<protein>
    <submittedName>
        <fullName evidence="1">Uncharacterized protein</fullName>
    </submittedName>
</protein>
<reference evidence="1" key="2">
    <citation type="submission" date="2022-06" db="UniProtKB">
        <authorList>
            <consortium name="EnsemblMetazoa"/>
        </authorList>
    </citation>
    <scope>IDENTIFICATION</scope>
    <source>
        <strain evidence="1">PS312</strain>
    </source>
</reference>
<name>A0A454Y1W9_PRIPA</name>
<reference evidence="2" key="1">
    <citation type="journal article" date="2008" name="Nat. Genet.">
        <title>The Pristionchus pacificus genome provides a unique perspective on nematode lifestyle and parasitism.</title>
        <authorList>
            <person name="Dieterich C."/>
            <person name="Clifton S.W."/>
            <person name="Schuster L.N."/>
            <person name="Chinwalla A."/>
            <person name="Delehaunty K."/>
            <person name="Dinkelacker I."/>
            <person name="Fulton L."/>
            <person name="Fulton R."/>
            <person name="Godfrey J."/>
            <person name="Minx P."/>
            <person name="Mitreva M."/>
            <person name="Roeseler W."/>
            <person name="Tian H."/>
            <person name="Witte H."/>
            <person name="Yang S.P."/>
            <person name="Wilson R.K."/>
            <person name="Sommer R.J."/>
        </authorList>
    </citation>
    <scope>NUCLEOTIDE SEQUENCE [LARGE SCALE GENOMIC DNA]</scope>
    <source>
        <strain evidence="2">PS312</strain>
    </source>
</reference>
<organism evidence="1 2">
    <name type="scientific">Pristionchus pacificus</name>
    <name type="common">Parasitic nematode worm</name>
    <dbReference type="NCBI Taxonomy" id="54126"/>
    <lineage>
        <taxon>Eukaryota</taxon>
        <taxon>Metazoa</taxon>
        <taxon>Ecdysozoa</taxon>
        <taxon>Nematoda</taxon>
        <taxon>Chromadorea</taxon>
        <taxon>Rhabditida</taxon>
        <taxon>Rhabditina</taxon>
        <taxon>Diplogasteromorpha</taxon>
        <taxon>Diplogasteroidea</taxon>
        <taxon>Neodiplogasteridae</taxon>
        <taxon>Pristionchus</taxon>
    </lineage>
</organism>
<dbReference type="AlphaFoldDB" id="A0A454Y1W9"/>
<accession>A0A454Y1W9</accession>
<evidence type="ECO:0000313" key="2">
    <source>
        <dbReference type="Proteomes" id="UP000005239"/>
    </source>
</evidence>
<gene>
    <name evidence="1" type="primary">WBGene00272723</name>
</gene>